<dbReference type="GO" id="GO:0090656">
    <property type="term" value="P:t-circle formation"/>
    <property type="evidence" value="ECO:0007669"/>
    <property type="project" value="TreeGrafter"/>
</dbReference>
<dbReference type="SMART" id="SM00382">
    <property type="entry name" value="AAA"/>
    <property type="match status" value="1"/>
</dbReference>
<reference evidence="10" key="2">
    <citation type="submission" date="2025-04" db="UniProtKB">
        <authorList>
            <consortium name="RefSeq"/>
        </authorList>
    </citation>
    <scope>IDENTIFICATION</scope>
    <source>
        <tissue evidence="10">Whole body</tissue>
    </source>
</reference>
<dbReference type="PANTHER" id="PTHR46487:SF1">
    <property type="entry name" value="DNA REPAIR PROTEIN XRCC3"/>
    <property type="match status" value="1"/>
</dbReference>
<dbReference type="PIRSF" id="PIRSF005856">
    <property type="entry name" value="Rad51"/>
    <property type="match status" value="1"/>
</dbReference>
<evidence type="ECO:0000256" key="4">
    <source>
        <dbReference type="ARBA" id="ARBA00022840"/>
    </source>
</evidence>
<keyword evidence="3" id="KW-0227">DNA damage</keyword>
<dbReference type="InterPro" id="IPR047348">
    <property type="entry name" value="XRCC3-like_C"/>
</dbReference>
<dbReference type="GO" id="GO:0045003">
    <property type="term" value="P:double-strand break repair via synthesis-dependent strand annealing"/>
    <property type="evidence" value="ECO:0007669"/>
    <property type="project" value="TreeGrafter"/>
</dbReference>
<evidence type="ECO:0000256" key="2">
    <source>
        <dbReference type="ARBA" id="ARBA00022741"/>
    </source>
</evidence>
<evidence type="ECO:0000313" key="9">
    <source>
        <dbReference type="Proteomes" id="UP000694846"/>
    </source>
</evidence>
<organism evidence="8">
    <name type="scientific">Sipha flava</name>
    <name type="common">yellow sugarcane aphid</name>
    <dbReference type="NCBI Taxonomy" id="143950"/>
    <lineage>
        <taxon>Eukaryota</taxon>
        <taxon>Metazoa</taxon>
        <taxon>Ecdysozoa</taxon>
        <taxon>Arthropoda</taxon>
        <taxon>Hexapoda</taxon>
        <taxon>Insecta</taxon>
        <taxon>Pterygota</taxon>
        <taxon>Neoptera</taxon>
        <taxon>Paraneoptera</taxon>
        <taxon>Hemiptera</taxon>
        <taxon>Sternorrhyncha</taxon>
        <taxon>Aphidomorpha</taxon>
        <taxon>Aphidoidea</taxon>
        <taxon>Aphididae</taxon>
        <taxon>Sipha</taxon>
    </lineage>
</organism>
<reference evidence="8" key="1">
    <citation type="submission" date="2018-04" db="EMBL/GenBank/DDBJ databases">
        <title>Transcriptome assembly of Sipha flava.</title>
        <authorList>
            <person name="Scully E.D."/>
            <person name="Geib S.M."/>
            <person name="Palmer N.A."/>
            <person name="Koch K."/>
            <person name="Bradshaw J."/>
            <person name="Heng-Moss T."/>
            <person name="Sarath G."/>
        </authorList>
    </citation>
    <scope>NUCLEOTIDE SEQUENCE</scope>
</reference>
<keyword evidence="4" id="KW-0067">ATP-binding</keyword>
<evidence type="ECO:0000259" key="7">
    <source>
        <dbReference type="PROSITE" id="PS50162"/>
    </source>
</evidence>
<dbReference type="InterPro" id="IPR003593">
    <property type="entry name" value="AAA+_ATPase"/>
</dbReference>
<dbReference type="Pfam" id="PF08423">
    <property type="entry name" value="Rad51"/>
    <property type="match status" value="1"/>
</dbReference>
<dbReference type="GO" id="GO:0071140">
    <property type="term" value="P:resolution of mitotic recombination intermediates"/>
    <property type="evidence" value="ECO:0007669"/>
    <property type="project" value="TreeGrafter"/>
</dbReference>
<gene>
    <name evidence="8" type="primary">XRCC3</name>
    <name evidence="10" type="synonym">LOC112685754</name>
    <name evidence="8" type="ORF">g.171524</name>
</gene>
<dbReference type="InterPro" id="IPR027417">
    <property type="entry name" value="P-loop_NTPase"/>
</dbReference>
<evidence type="ECO:0000256" key="1">
    <source>
        <dbReference type="ARBA" id="ARBA00004123"/>
    </source>
</evidence>
<evidence type="ECO:0000256" key="6">
    <source>
        <dbReference type="ARBA" id="ARBA00023242"/>
    </source>
</evidence>
<keyword evidence="2" id="KW-0547">Nucleotide-binding</keyword>
<feature type="domain" description="RecA family profile 1" evidence="7">
    <location>
        <begin position="76"/>
        <end position="260"/>
    </location>
</feature>
<evidence type="ECO:0000313" key="8">
    <source>
        <dbReference type="EMBL" id="MBY74106.1"/>
    </source>
</evidence>
<dbReference type="PROSITE" id="PS50162">
    <property type="entry name" value="RECA_2"/>
    <property type="match status" value="1"/>
</dbReference>
<dbReference type="SUPFAM" id="SSF52540">
    <property type="entry name" value="P-loop containing nucleoside triphosphate hydrolases"/>
    <property type="match status" value="1"/>
</dbReference>
<dbReference type="Gene3D" id="3.40.50.300">
    <property type="entry name" value="P-loop containing nucleotide triphosphate hydrolases"/>
    <property type="match status" value="1"/>
</dbReference>
<dbReference type="InterPro" id="IPR016467">
    <property type="entry name" value="DNA_recomb/repair_RecA-like"/>
</dbReference>
<sequence>MNSSPADNVDLDLTVFDPHTQAALIRGGFLVPKNILNYTETQFRKKVNLTAAAARHVFIEAAKISTANVNRDKEVTNQVITTGCKKIDKALGGGLFKCGITEISGESGCGKTQFCLQIALTVQLPLPLKGAKSGVAYICTEDRFPSSRMQQMISNIRFKYQCDNNNDMNELCQTDYGDNILITHVATVEDLKKCIHEMLPKALQHRPLKLIIIDSITAVFRGEYTLSNAPRRSRDLRDVACYLHKLSVEYGLWIICVNQVTSSMFDIEGKNLVPSLGLSWANLVTTRLMMSKTPCSRFIEVIFSPHTASKRVPFVVTERGIESIN</sequence>
<name>A0A2S2Q8P8_9HEMI</name>
<evidence type="ECO:0000256" key="5">
    <source>
        <dbReference type="ARBA" id="ARBA00023204"/>
    </source>
</evidence>
<evidence type="ECO:0000256" key="3">
    <source>
        <dbReference type="ARBA" id="ARBA00022763"/>
    </source>
</evidence>
<protein>
    <submittedName>
        <fullName evidence="8 10">DNA repair protein XRCC3</fullName>
    </submittedName>
</protein>
<dbReference type="GO" id="GO:0140664">
    <property type="term" value="F:ATP-dependent DNA damage sensor activity"/>
    <property type="evidence" value="ECO:0007669"/>
    <property type="project" value="InterPro"/>
</dbReference>
<dbReference type="InterPro" id="IPR020588">
    <property type="entry name" value="RecA_ATP-bd"/>
</dbReference>
<dbReference type="CDD" id="cd19491">
    <property type="entry name" value="XRCC3"/>
    <property type="match status" value="1"/>
</dbReference>
<dbReference type="OrthoDB" id="1861185at2759"/>
<accession>A0A2S2Q8P8</accession>
<dbReference type="GO" id="GO:0033065">
    <property type="term" value="C:Rad51C-XRCC3 complex"/>
    <property type="evidence" value="ECO:0007669"/>
    <property type="project" value="TreeGrafter"/>
</dbReference>
<dbReference type="GO" id="GO:0005657">
    <property type="term" value="C:replication fork"/>
    <property type="evidence" value="ECO:0007669"/>
    <property type="project" value="TreeGrafter"/>
</dbReference>
<evidence type="ECO:0000313" key="10">
    <source>
        <dbReference type="RefSeq" id="XP_025413512.1"/>
    </source>
</evidence>
<dbReference type="GO" id="GO:0000400">
    <property type="term" value="F:four-way junction DNA binding"/>
    <property type="evidence" value="ECO:0007669"/>
    <property type="project" value="TreeGrafter"/>
</dbReference>
<keyword evidence="6" id="KW-0539">Nucleus</keyword>
<dbReference type="Proteomes" id="UP000694846">
    <property type="component" value="Unplaced"/>
</dbReference>
<dbReference type="InterPro" id="IPR013632">
    <property type="entry name" value="Rad51_C"/>
</dbReference>
<dbReference type="RefSeq" id="XP_025413512.1">
    <property type="nucleotide sequence ID" value="XM_025557727.1"/>
</dbReference>
<dbReference type="EMBL" id="GGMS01004903">
    <property type="protein sequence ID" value="MBY74106.1"/>
    <property type="molecule type" value="Transcribed_RNA"/>
</dbReference>
<keyword evidence="5" id="KW-0234">DNA repair</keyword>
<comment type="subcellular location">
    <subcellularLocation>
        <location evidence="1">Nucleus</location>
    </subcellularLocation>
</comment>
<keyword evidence="9" id="KW-1185">Reference proteome</keyword>
<proteinExistence type="predicted"/>
<dbReference type="PANTHER" id="PTHR46487">
    <property type="entry name" value="DNA REPAIR PROTEIN XRCC3"/>
    <property type="match status" value="1"/>
</dbReference>
<dbReference type="GO" id="GO:0000722">
    <property type="term" value="P:telomere maintenance via recombination"/>
    <property type="evidence" value="ECO:0007669"/>
    <property type="project" value="TreeGrafter"/>
</dbReference>
<dbReference type="AlphaFoldDB" id="A0A2S2Q8P8"/>
<dbReference type="GO" id="GO:0005524">
    <property type="term" value="F:ATP binding"/>
    <property type="evidence" value="ECO:0007669"/>
    <property type="project" value="UniProtKB-KW"/>
</dbReference>